<keyword evidence="17" id="KW-1185">Reference proteome</keyword>
<evidence type="ECO:0000256" key="12">
    <source>
        <dbReference type="ARBA" id="ARBA00069578"/>
    </source>
</evidence>
<proteinExistence type="inferred from homology"/>
<dbReference type="GO" id="GO:0005525">
    <property type="term" value="F:GTP binding"/>
    <property type="evidence" value="ECO:0007669"/>
    <property type="project" value="UniProtKB-KW"/>
</dbReference>
<dbReference type="PANTHER" id="PTHR18884">
    <property type="entry name" value="SEPTIN"/>
    <property type="match status" value="1"/>
</dbReference>
<evidence type="ECO:0000259" key="15">
    <source>
        <dbReference type="PROSITE" id="PS51719"/>
    </source>
</evidence>
<dbReference type="GO" id="GO:0051301">
    <property type="term" value="P:cell division"/>
    <property type="evidence" value="ECO:0007669"/>
    <property type="project" value="UniProtKB-KW"/>
</dbReference>
<sequence>MGKALLPGGKSDLILSSLGNPGRVSSRECLGQDSKDGLSGGCPMTCSLFKNPLHLKKKNPLYELVRKNDGPSHLQSFYGFYHLDRGFFFFLTISVKAFISLLDRPTCFLPLRLHCTSHQGDAPDNGTWEKGVQRTEGFKLPVGMMGKGIQMVRTPGVLGLGFPHLSGPVKHLSFLHCPPPCLLHSTSCLTRGSGERQQVQQQRRGPWTRSMWVSQPFPTSCTASPSRRGLTSHSWWQVWGFWRWWVLKRPWLSSDLTNWACLSTGESGLGKSTLINSLFLTNLYEDRQLPEASARLTQTLTIERRGVEIEEGGIKVKLTLVDTPGFGDSVDCSDCWLPVVRFIEEQFEQYLRDESGLNRKNIQDSRVHCCLYFISPFGRGLRPLDVAFLRAVHEKVNIIPVIGKADALMPRETQALKQKIRDQLKEEEINIYQFPDCDSDEDEDFKRQDAEMKESIPFAVVGSCEVVRDKGTRPVRGRRYSWGTVEVENPHHCDFLNLRRMLVQTHLQDLKEVTHDLLYEGYRARCLQSLARPGARDRASRSKLSRRSTTEIPLPMLPLAETEKLIREKDEELRRMQEMLEKMQAQVQQSQAQGEQSAAL</sequence>
<feature type="domain" description="Septin-type G" evidence="15">
    <location>
        <begin position="255"/>
        <end position="529"/>
    </location>
</feature>
<gene>
    <name evidence="16" type="ORF">mMyoMyo1_011514</name>
</gene>
<organism evidence="16 17">
    <name type="scientific">Myotis myotis</name>
    <name type="common">Greater mouse-eared bat</name>
    <name type="synonym">Vespertilio myotis</name>
    <dbReference type="NCBI Taxonomy" id="51298"/>
    <lineage>
        <taxon>Eukaryota</taxon>
        <taxon>Metazoa</taxon>
        <taxon>Chordata</taxon>
        <taxon>Craniata</taxon>
        <taxon>Vertebrata</taxon>
        <taxon>Euteleostomi</taxon>
        <taxon>Mammalia</taxon>
        <taxon>Eutheria</taxon>
        <taxon>Laurasiatheria</taxon>
        <taxon>Chiroptera</taxon>
        <taxon>Yangochiroptera</taxon>
        <taxon>Vespertilionidae</taxon>
        <taxon>Myotis</taxon>
    </lineage>
</organism>
<comment type="subcellular location">
    <subcellularLocation>
        <location evidence="2">Cytoplasm</location>
        <location evidence="2">Cytoskeleton</location>
        <location evidence="2">Microtubule organizing center</location>
        <location evidence="2">Centrosome</location>
    </subcellularLocation>
    <subcellularLocation>
        <location evidence="1">Midbody</location>
    </subcellularLocation>
</comment>
<dbReference type="VEuPathDB" id="HostDB:GeneID_118656717"/>
<evidence type="ECO:0000256" key="3">
    <source>
        <dbReference type="ARBA" id="ARBA00022490"/>
    </source>
</evidence>
<dbReference type="InterPro" id="IPR030379">
    <property type="entry name" value="G_SEPTIN_dom"/>
</dbReference>
<keyword evidence="6 13" id="KW-0547">Nucleotide-binding</keyword>
<keyword evidence="7 13" id="KW-0342">GTP-binding</keyword>
<dbReference type="AlphaFoldDB" id="A0A7J7Y051"/>
<feature type="coiled-coil region" evidence="14">
    <location>
        <begin position="559"/>
        <end position="593"/>
    </location>
</feature>
<dbReference type="FunFam" id="3.40.50.300:FF:001012">
    <property type="entry name" value="Septin 1"/>
    <property type="match status" value="1"/>
</dbReference>
<protein>
    <recommendedName>
        <fullName evidence="12">Septin-1</fullName>
    </recommendedName>
</protein>
<evidence type="ECO:0000256" key="11">
    <source>
        <dbReference type="ARBA" id="ARBA00062596"/>
    </source>
</evidence>
<dbReference type="PROSITE" id="PS51719">
    <property type="entry name" value="G_SEPTIN"/>
    <property type="match status" value="1"/>
</dbReference>
<dbReference type="EMBL" id="JABWUV010000005">
    <property type="protein sequence ID" value="KAF6355352.1"/>
    <property type="molecule type" value="Genomic_DNA"/>
</dbReference>
<dbReference type="GO" id="GO:0030496">
    <property type="term" value="C:midbody"/>
    <property type="evidence" value="ECO:0007669"/>
    <property type="project" value="UniProtKB-SubCell"/>
</dbReference>
<evidence type="ECO:0000256" key="5">
    <source>
        <dbReference type="ARBA" id="ARBA00022618"/>
    </source>
</evidence>
<evidence type="ECO:0000256" key="1">
    <source>
        <dbReference type="ARBA" id="ARBA00004214"/>
    </source>
</evidence>
<evidence type="ECO:0000256" key="14">
    <source>
        <dbReference type="SAM" id="Coils"/>
    </source>
</evidence>
<evidence type="ECO:0000256" key="13">
    <source>
        <dbReference type="RuleBase" id="RU004560"/>
    </source>
</evidence>
<comment type="function">
    <text evidence="10">Filament-forming cytoskeletal GTPase. May play a role in cytokinesis.</text>
</comment>
<evidence type="ECO:0000256" key="4">
    <source>
        <dbReference type="ARBA" id="ARBA00022553"/>
    </source>
</evidence>
<dbReference type="InterPro" id="IPR027417">
    <property type="entry name" value="P-loop_NTPase"/>
</dbReference>
<keyword evidence="8" id="KW-0206">Cytoskeleton</keyword>
<dbReference type="Gene3D" id="3.40.50.300">
    <property type="entry name" value="P-loop containing nucleotide triphosphate hydrolases"/>
    <property type="match status" value="1"/>
</dbReference>
<keyword evidence="5" id="KW-0132">Cell division</keyword>
<evidence type="ECO:0000256" key="8">
    <source>
        <dbReference type="ARBA" id="ARBA00023212"/>
    </source>
</evidence>
<reference evidence="16 17" key="1">
    <citation type="journal article" date="2020" name="Nature">
        <title>Six reference-quality genomes reveal evolution of bat adaptations.</title>
        <authorList>
            <person name="Jebb D."/>
            <person name="Huang Z."/>
            <person name="Pippel M."/>
            <person name="Hughes G.M."/>
            <person name="Lavrichenko K."/>
            <person name="Devanna P."/>
            <person name="Winkler S."/>
            <person name="Jermiin L.S."/>
            <person name="Skirmuntt E.C."/>
            <person name="Katzourakis A."/>
            <person name="Burkitt-Gray L."/>
            <person name="Ray D.A."/>
            <person name="Sullivan K.A.M."/>
            <person name="Roscito J.G."/>
            <person name="Kirilenko B.M."/>
            <person name="Davalos L.M."/>
            <person name="Corthals A.P."/>
            <person name="Power M.L."/>
            <person name="Jones G."/>
            <person name="Ransome R.D."/>
            <person name="Dechmann D.K.N."/>
            <person name="Locatelli A.G."/>
            <person name="Puechmaille S.J."/>
            <person name="Fedrigo O."/>
            <person name="Jarvis E.D."/>
            <person name="Hiller M."/>
            <person name="Vernes S.C."/>
            <person name="Myers E.W."/>
            <person name="Teeling E.C."/>
        </authorList>
    </citation>
    <scope>NUCLEOTIDE SEQUENCE [LARGE SCALE GENOMIC DNA]</scope>
    <source>
        <strain evidence="16">MMyoMyo1</strain>
        <tissue evidence="16">Flight muscle</tissue>
    </source>
</reference>
<dbReference type="Pfam" id="PF00735">
    <property type="entry name" value="Septin"/>
    <property type="match status" value="1"/>
</dbReference>
<name>A0A7J7Y051_MYOMY</name>
<dbReference type="CDD" id="cd01850">
    <property type="entry name" value="CDC_Septin"/>
    <property type="match status" value="1"/>
</dbReference>
<evidence type="ECO:0000256" key="6">
    <source>
        <dbReference type="ARBA" id="ARBA00022741"/>
    </source>
</evidence>
<keyword evidence="4" id="KW-0597">Phosphoprotein</keyword>
<evidence type="ECO:0000313" key="16">
    <source>
        <dbReference type="EMBL" id="KAF6355352.1"/>
    </source>
</evidence>
<keyword evidence="3" id="KW-0963">Cytoplasm</keyword>
<comment type="caution">
    <text evidence="16">The sequence shown here is derived from an EMBL/GenBank/DDBJ whole genome shotgun (WGS) entry which is preliminary data.</text>
</comment>
<dbReference type="Proteomes" id="UP000527355">
    <property type="component" value="Unassembled WGS sequence"/>
</dbReference>
<evidence type="ECO:0000256" key="9">
    <source>
        <dbReference type="ARBA" id="ARBA00023306"/>
    </source>
</evidence>
<evidence type="ECO:0000256" key="10">
    <source>
        <dbReference type="ARBA" id="ARBA00046092"/>
    </source>
</evidence>
<evidence type="ECO:0000256" key="2">
    <source>
        <dbReference type="ARBA" id="ARBA00004300"/>
    </source>
</evidence>
<evidence type="ECO:0000256" key="7">
    <source>
        <dbReference type="ARBA" id="ARBA00023134"/>
    </source>
</evidence>
<evidence type="ECO:0000313" key="17">
    <source>
        <dbReference type="Proteomes" id="UP000527355"/>
    </source>
</evidence>
<accession>A0A7J7Y051</accession>
<comment type="subunit">
    <text evidence="11">Septins polymerize into heterooligomeric protein complexes that form filaments, and can associate with cellular membranes, actin filaments and microtubules. GTPase activity is required for filament formation. Interacts with AURKB.</text>
</comment>
<dbReference type="SUPFAM" id="SSF52540">
    <property type="entry name" value="P-loop containing nucleoside triphosphate hydrolases"/>
    <property type="match status" value="1"/>
</dbReference>
<keyword evidence="9" id="KW-0131">Cell cycle</keyword>
<comment type="similarity">
    <text evidence="13">Belongs to the TRAFAC class TrmE-Era-EngA-EngB-Septin-like GTPase superfamily. Septin GTPase family.</text>
</comment>
<dbReference type="GO" id="GO:0005813">
    <property type="term" value="C:centrosome"/>
    <property type="evidence" value="ECO:0007669"/>
    <property type="project" value="UniProtKB-SubCell"/>
</dbReference>
<keyword evidence="14" id="KW-0175">Coiled coil</keyword>
<dbReference type="InterPro" id="IPR016491">
    <property type="entry name" value="Septin"/>
</dbReference>